<feature type="domain" description="RING-type" evidence="7">
    <location>
        <begin position="79"/>
        <end position="122"/>
    </location>
</feature>
<dbReference type="Gene3D" id="3.30.40.10">
    <property type="entry name" value="Zinc/RING finger domain, C3HC4 (zinc finger)"/>
    <property type="match status" value="1"/>
</dbReference>
<evidence type="ECO:0000313" key="8">
    <source>
        <dbReference type="EMBL" id="OWM63415.1"/>
    </source>
</evidence>
<evidence type="ECO:0000256" key="2">
    <source>
        <dbReference type="ARBA" id="ARBA00012483"/>
    </source>
</evidence>
<evidence type="ECO:0000256" key="1">
    <source>
        <dbReference type="ARBA" id="ARBA00000900"/>
    </source>
</evidence>
<dbReference type="GO" id="GO:0061630">
    <property type="term" value="F:ubiquitin protein ligase activity"/>
    <property type="evidence" value="ECO:0007669"/>
    <property type="project" value="UniProtKB-EC"/>
</dbReference>
<dbReference type="GO" id="GO:0005737">
    <property type="term" value="C:cytoplasm"/>
    <property type="evidence" value="ECO:0007669"/>
    <property type="project" value="TreeGrafter"/>
</dbReference>
<sequence>MASFCGGKGLFSLKANLEKEFFTVRRPTSNIDHDEGAFFNMGEQHEPIGRGASLYAISRLLECAKEGCHDLASPNLDSCPICLGVMAGCKRQRLLEMPCNHVFHSPCIVRWLETSNSCPLYRFRLEDNNI</sequence>
<dbReference type="SUPFAM" id="SSF57850">
    <property type="entry name" value="RING/U-box"/>
    <property type="match status" value="1"/>
</dbReference>
<keyword evidence="4 6" id="KW-0863">Zinc-finger</keyword>
<dbReference type="InterPro" id="IPR001841">
    <property type="entry name" value="Znf_RING"/>
</dbReference>
<dbReference type="Pfam" id="PF13639">
    <property type="entry name" value="zf-RING_2"/>
    <property type="match status" value="1"/>
</dbReference>
<accession>A0A218VSD3</accession>
<evidence type="ECO:0000256" key="3">
    <source>
        <dbReference type="ARBA" id="ARBA00022723"/>
    </source>
</evidence>
<dbReference type="Proteomes" id="UP000197138">
    <property type="component" value="Unassembled WGS sequence"/>
</dbReference>
<dbReference type="PROSITE" id="PS50089">
    <property type="entry name" value="ZF_RING_2"/>
    <property type="match status" value="1"/>
</dbReference>
<dbReference type="PANTHER" id="PTHR15710">
    <property type="entry name" value="E3 UBIQUITIN-PROTEIN LIGASE PRAJA"/>
    <property type="match status" value="1"/>
</dbReference>
<proteinExistence type="predicted"/>
<dbReference type="SMART" id="SM00184">
    <property type="entry name" value="RING"/>
    <property type="match status" value="1"/>
</dbReference>
<dbReference type="PANTHER" id="PTHR15710:SF217">
    <property type="entry name" value="E3 UBIQUITIN-PROTEIN LIGASE RDUF2"/>
    <property type="match status" value="1"/>
</dbReference>
<evidence type="ECO:0000256" key="6">
    <source>
        <dbReference type="PROSITE-ProRule" id="PRU00175"/>
    </source>
</evidence>
<dbReference type="AlphaFoldDB" id="A0A218VSD3"/>
<gene>
    <name evidence="8" type="ORF">CDL15_Pgr022160</name>
</gene>
<dbReference type="EMBL" id="MTKT01006103">
    <property type="protein sequence ID" value="OWM63415.1"/>
    <property type="molecule type" value="Genomic_DNA"/>
</dbReference>
<keyword evidence="3" id="KW-0479">Metal-binding</keyword>
<keyword evidence="5" id="KW-0862">Zinc</keyword>
<organism evidence="8 9">
    <name type="scientific">Punica granatum</name>
    <name type="common">Pomegranate</name>
    <dbReference type="NCBI Taxonomy" id="22663"/>
    <lineage>
        <taxon>Eukaryota</taxon>
        <taxon>Viridiplantae</taxon>
        <taxon>Streptophyta</taxon>
        <taxon>Embryophyta</taxon>
        <taxon>Tracheophyta</taxon>
        <taxon>Spermatophyta</taxon>
        <taxon>Magnoliopsida</taxon>
        <taxon>eudicotyledons</taxon>
        <taxon>Gunneridae</taxon>
        <taxon>Pentapetalae</taxon>
        <taxon>rosids</taxon>
        <taxon>malvids</taxon>
        <taxon>Myrtales</taxon>
        <taxon>Lythraceae</taxon>
        <taxon>Punica</taxon>
    </lineage>
</organism>
<protein>
    <recommendedName>
        <fullName evidence="2">RING-type E3 ubiquitin transferase</fullName>
        <ecNumber evidence="2">2.3.2.27</ecNumber>
    </recommendedName>
</protein>
<name>A0A218VSD3_PUNGR</name>
<evidence type="ECO:0000256" key="5">
    <source>
        <dbReference type="ARBA" id="ARBA00022833"/>
    </source>
</evidence>
<comment type="catalytic activity">
    <reaction evidence="1">
        <text>S-ubiquitinyl-[E2 ubiquitin-conjugating enzyme]-L-cysteine + [acceptor protein]-L-lysine = [E2 ubiquitin-conjugating enzyme]-L-cysteine + N(6)-ubiquitinyl-[acceptor protein]-L-lysine.</text>
        <dbReference type="EC" id="2.3.2.27"/>
    </reaction>
</comment>
<dbReference type="GO" id="GO:0016567">
    <property type="term" value="P:protein ubiquitination"/>
    <property type="evidence" value="ECO:0007669"/>
    <property type="project" value="TreeGrafter"/>
</dbReference>
<evidence type="ECO:0000313" key="9">
    <source>
        <dbReference type="Proteomes" id="UP000197138"/>
    </source>
</evidence>
<comment type="caution">
    <text evidence="8">The sequence shown here is derived from an EMBL/GenBank/DDBJ whole genome shotgun (WGS) entry which is preliminary data.</text>
</comment>
<evidence type="ECO:0000256" key="4">
    <source>
        <dbReference type="ARBA" id="ARBA00022771"/>
    </source>
</evidence>
<reference evidence="9" key="1">
    <citation type="journal article" date="2017" name="Plant J.">
        <title>The pomegranate (Punica granatum L.) genome and the genomics of punicalagin biosynthesis.</title>
        <authorList>
            <person name="Qin G."/>
            <person name="Xu C."/>
            <person name="Ming R."/>
            <person name="Tang H."/>
            <person name="Guyot R."/>
            <person name="Kramer E.M."/>
            <person name="Hu Y."/>
            <person name="Yi X."/>
            <person name="Qi Y."/>
            <person name="Xu X."/>
            <person name="Gao Z."/>
            <person name="Pan H."/>
            <person name="Jian J."/>
            <person name="Tian Y."/>
            <person name="Yue Z."/>
            <person name="Xu Y."/>
        </authorList>
    </citation>
    <scope>NUCLEOTIDE SEQUENCE [LARGE SCALE GENOMIC DNA]</scope>
    <source>
        <strain evidence="9">cv. Dabenzi</strain>
    </source>
</reference>
<dbReference type="EC" id="2.3.2.27" evidence="2"/>
<dbReference type="InterPro" id="IPR013083">
    <property type="entry name" value="Znf_RING/FYVE/PHD"/>
</dbReference>
<evidence type="ECO:0000259" key="7">
    <source>
        <dbReference type="PROSITE" id="PS50089"/>
    </source>
</evidence>
<dbReference type="GO" id="GO:0008270">
    <property type="term" value="F:zinc ion binding"/>
    <property type="evidence" value="ECO:0007669"/>
    <property type="project" value="UniProtKB-KW"/>
</dbReference>